<sequence>MSVIKKIVIAEFKWMLTKAPRIAYIPFVIPLAYFLIFNTLFLKHSVDNIPIIIYDESQSHISREIAHCFEDSEYFKVIGYANSQEDMQEYLRQRKADAAIYIPIDLMKRINTHLSSPVLFEADGTNMLVASTAITNAQNIISDISQNIGVNLLLEKNYMPEQANNMVTPVQKEFRILYNPYLSYTNYFVYALLMISFHMALFFCASGSMLMEYNLGKYKEYSAKQVMLGKLIPFWLLGIVYYIILAAIAILVHGTPFSGSLLELLAMGIVFVFAVTSLGAFLISFFRVMFYFYQLGIIIVVPIFLSSGATFPVTYMPFINKIFSALMPLSYMAPAMRSMILSGHSPHFITNVSSLLIYGMIALFLAIRRLKKVRLQRQY</sequence>
<keyword evidence="6 8" id="KW-1133">Transmembrane helix</keyword>
<dbReference type="PANTHER" id="PTHR30294">
    <property type="entry name" value="MEMBRANE COMPONENT OF ABC TRANSPORTER YHHJ-RELATED"/>
    <property type="match status" value="1"/>
</dbReference>
<feature type="transmembrane region" description="Helical" evidence="8">
    <location>
        <begin position="264"/>
        <end position="285"/>
    </location>
</feature>
<feature type="transmembrane region" description="Helical" evidence="8">
    <location>
        <begin position="231"/>
        <end position="252"/>
    </location>
</feature>
<protein>
    <submittedName>
        <fullName evidence="10">ABC-2 type transport system permease protein</fullName>
    </submittedName>
</protein>
<dbReference type="EMBL" id="JACHFH010000022">
    <property type="protein sequence ID" value="MBB5336717.1"/>
    <property type="molecule type" value="Genomic_DNA"/>
</dbReference>
<dbReference type="InterPro" id="IPR051449">
    <property type="entry name" value="ABC-2_transporter_component"/>
</dbReference>
<dbReference type="InterPro" id="IPR047817">
    <property type="entry name" value="ABC2_TM_bact-type"/>
</dbReference>
<keyword evidence="3" id="KW-0813">Transport</keyword>
<comment type="similarity">
    <text evidence="2">Belongs to the ABC-2 integral membrane protein family.</text>
</comment>
<dbReference type="Gene3D" id="3.40.1710.10">
    <property type="entry name" value="abc type-2 transporter like domain"/>
    <property type="match status" value="1"/>
</dbReference>
<dbReference type="Proteomes" id="UP000559117">
    <property type="component" value="Unassembled WGS sequence"/>
</dbReference>
<dbReference type="GO" id="GO:0140359">
    <property type="term" value="F:ABC-type transporter activity"/>
    <property type="evidence" value="ECO:0007669"/>
    <property type="project" value="InterPro"/>
</dbReference>
<keyword evidence="4" id="KW-1003">Cell membrane</keyword>
<feature type="transmembrane region" description="Helical" evidence="8">
    <location>
        <begin position="22"/>
        <end position="42"/>
    </location>
</feature>
<evidence type="ECO:0000256" key="1">
    <source>
        <dbReference type="ARBA" id="ARBA00004651"/>
    </source>
</evidence>
<dbReference type="GO" id="GO:0005886">
    <property type="term" value="C:plasma membrane"/>
    <property type="evidence" value="ECO:0007669"/>
    <property type="project" value="UniProtKB-SubCell"/>
</dbReference>
<name>A0A840ULR0_9FIRM</name>
<evidence type="ECO:0000313" key="10">
    <source>
        <dbReference type="EMBL" id="MBB5336717.1"/>
    </source>
</evidence>
<feature type="transmembrane region" description="Helical" evidence="8">
    <location>
        <begin position="187"/>
        <end position="211"/>
    </location>
</feature>
<dbReference type="Pfam" id="PF12698">
    <property type="entry name" value="ABC2_membrane_3"/>
    <property type="match status" value="1"/>
</dbReference>
<dbReference type="PROSITE" id="PS51012">
    <property type="entry name" value="ABC_TM2"/>
    <property type="match status" value="1"/>
</dbReference>
<comment type="caution">
    <text evidence="10">The sequence shown here is derived from an EMBL/GenBank/DDBJ whole genome shotgun (WGS) entry which is preliminary data.</text>
</comment>
<evidence type="ECO:0000313" key="11">
    <source>
        <dbReference type="Proteomes" id="UP000559117"/>
    </source>
</evidence>
<feature type="transmembrane region" description="Helical" evidence="8">
    <location>
        <begin position="348"/>
        <end position="367"/>
    </location>
</feature>
<keyword evidence="7 8" id="KW-0472">Membrane</keyword>
<reference evidence="10 11" key="1">
    <citation type="submission" date="2020-08" db="EMBL/GenBank/DDBJ databases">
        <title>Genomic Encyclopedia of Type Strains, Phase IV (KMG-IV): sequencing the most valuable type-strain genomes for metagenomic binning, comparative biology and taxonomic classification.</title>
        <authorList>
            <person name="Goeker M."/>
        </authorList>
    </citation>
    <scope>NUCLEOTIDE SEQUENCE [LARGE SCALE GENOMIC DNA]</scope>
    <source>
        <strain evidence="10 11">DSM 24661</strain>
    </source>
</reference>
<gene>
    <name evidence="10" type="ORF">HNR32_001871</name>
</gene>
<dbReference type="PANTHER" id="PTHR30294:SF29">
    <property type="entry name" value="MULTIDRUG ABC TRANSPORTER PERMEASE YBHS-RELATED"/>
    <property type="match status" value="1"/>
</dbReference>
<evidence type="ECO:0000256" key="3">
    <source>
        <dbReference type="ARBA" id="ARBA00022448"/>
    </source>
</evidence>
<evidence type="ECO:0000256" key="7">
    <source>
        <dbReference type="ARBA" id="ARBA00023136"/>
    </source>
</evidence>
<evidence type="ECO:0000256" key="5">
    <source>
        <dbReference type="ARBA" id="ARBA00022692"/>
    </source>
</evidence>
<keyword evidence="11" id="KW-1185">Reference proteome</keyword>
<keyword evidence="5 8" id="KW-0812">Transmembrane</keyword>
<evidence type="ECO:0000256" key="4">
    <source>
        <dbReference type="ARBA" id="ARBA00022475"/>
    </source>
</evidence>
<comment type="subcellular location">
    <subcellularLocation>
        <location evidence="1">Cell membrane</location>
        <topology evidence="1">Multi-pass membrane protein</topology>
    </subcellularLocation>
</comment>
<dbReference type="InterPro" id="IPR013525">
    <property type="entry name" value="ABC2_TM"/>
</dbReference>
<evidence type="ECO:0000259" key="9">
    <source>
        <dbReference type="PROSITE" id="PS51012"/>
    </source>
</evidence>
<accession>A0A840ULR0</accession>
<feature type="domain" description="ABC transmembrane type-2" evidence="9">
    <location>
        <begin position="134"/>
        <end position="373"/>
    </location>
</feature>
<evidence type="ECO:0000256" key="2">
    <source>
        <dbReference type="ARBA" id="ARBA00007783"/>
    </source>
</evidence>
<dbReference type="RefSeq" id="WP_183861907.1">
    <property type="nucleotide sequence ID" value="NZ_JACHFH010000022.1"/>
</dbReference>
<evidence type="ECO:0000256" key="8">
    <source>
        <dbReference type="SAM" id="Phobius"/>
    </source>
</evidence>
<proteinExistence type="inferred from homology"/>
<organism evidence="10 11">
    <name type="scientific">Pectinatus brassicae</name>
    <dbReference type="NCBI Taxonomy" id="862415"/>
    <lineage>
        <taxon>Bacteria</taxon>
        <taxon>Bacillati</taxon>
        <taxon>Bacillota</taxon>
        <taxon>Negativicutes</taxon>
        <taxon>Selenomonadales</taxon>
        <taxon>Selenomonadaceae</taxon>
        <taxon>Pectinatus</taxon>
    </lineage>
</organism>
<feature type="transmembrane region" description="Helical" evidence="8">
    <location>
        <begin position="291"/>
        <end position="311"/>
    </location>
</feature>
<evidence type="ECO:0000256" key="6">
    <source>
        <dbReference type="ARBA" id="ARBA00022989"/>
    </source>
</evidence>
<dbReference type="AlphaFoldDB" id="A0A840ULR0"/>